<feature type="region of interest" description="Disordered" evidence="1">
    <location>
        <begin position="1"/>
        <end position="25"/>
    </location>
</feature>
<name>A0A975NNL7_9BRAD</name>
<gene>
    <name evidence="2" type="ORF">KMZ68_24920</name>
</gene>
<sequence>MADIEWGTNYADYATKQADKSPDEGARSQIYSAAFAEIAQSNLSQRGIRLSDNPTPAEQAQQLRKSIGSDLLKSLANKNLDSQMEVLHGLRSAGIAPVQAAQDVAWVIGKFKRVDPRTIAAADPLTKYRFQDDEKRAMAILLDDFYLSKGWTMEKQIQPWETQPATHVAHFIALVVEHNPHL</sequence>
<protein>
    <submittedName>
        <fullName evidence="2">Uncharacterized protein</fullName>
    </submittedName>
</protein>
<evidence type="ECO:0000313" key="3">
    <source>
        <dbReference type="Proteomes" id="UP000680805"/>
    </source>
</evidence>
<dbReference type="AlphaFoldDB" id="A0A975NNL7"/>
<dbReference type="Proteomes" id="UP000680805">
    <property type="component" value="Chromosome"/>
</dbReference>
<proteinExistence type="predicted"/>
<dbReference type="RefSeq" id="WP_215613745.1">
    <property type="nucleotide sequence ID" value="NZ_CP076135.1"/>
</dbReference>
<dbReference type="EMBL" id="CP076135">
    <property type="protein sequence ID" value="QWG18145.1"/>
    <property type="molecule type" value="Genomic_DNA"/>
</dbReference>
<organism evidence="2 3">
    <name type="scientific">Bradyrhizobium sediminis</name>
    <dbReference type="NCBI Taxonomy" id="2840469"/>
    <lineage>
        <taxon>Bacteria</taxon>
        <taxon>Pseudomonadati</taxon>
        <taxon>Pseudomonadota</taxon>
        <taxon>Alphaproteobacteria</taxon>
        <taxon>Hyphomicrobiales</taxon>
        <taxon>Nitrobacteraceae</taxon>
        <taxon>Bradyrhizobium</taxon>
    </lineage>
</organism>
<evidence type="ECO:0000313" key="2">
    <source>
        <dbReference type="EMBL" id="QWG18145.1"/>
    </source>
</evidence>
<evidence type="ECO:0000256" key="1">
    <source>
        <dbReference type="SAM" id="MobiDB-lite"/>
    </source>
</evidence>
<dbReference type="KEGG" id="bsei:KMZ68_24920"/>
<reference evidence="2" key="1">
    <citation type="submission" date="2021-06" db="EMBL/GenBank/DDBJ databases">
        <title>Bradyrhizobium sp. S2-11-2 Genome sequencing.</title>
        <authorList>
            <person name="Jin L."/>
        </authorList>
    </citation>
    <scope>NUCLEOTIDE SEQUENCE</scope>
    <source>
        <strain evidence="2">S2-11-2</strain>
    </source>
</reference>
<accession>A0A975NNL7</accession>